<dbReference type="PANTHER" id="PTHR45138:SF9">
    <property type="entry name" value="DIGUANYLATE CYCLASE DGCM-RELATED"/>
    <property type="match status" value="1"/>
</dbReference>
<proteinExistence type="predicted"/>
<dbReference type="PANTHER" id="PTHR45138">
    <property type="entry name" value="REGULATORY COMPONENTS OF SENSORY TRANSDUCTION SYSTEM"/>
    <property type="match status" value="1"/>
</dbReference>
<organism evidence="4 5">
    <name type="scientific">Pseudoalteromonas byunsanensis</name>
    <dbReference type="NCBI Taxonomy" id="327939"/>
    <lineage>
        <taxon>Bacteria</taxon>
        <taxon>Pseudomonadati</taxon>
        <taxon>Pseudomonadota</taxon>
        <taxon>Gammaproteobacteria</taxon>
        <taxon>Alteromonadales</taxon>
        <taxon>Pseudoalteromonadaceae</taxon>
        <taxon>Pseudoalteromonas</taxon>
    </lineage>
</organism>
<dbReference type="GO" id="GO:0043709">
    <property type="term" value="P:cell adhesion involved in single-species biofilm formation"/>
    <property type="evidence" value="ECO:0007669"/>
    <property type="project" value="TreeGrafter"/>
</dbReference>
<dbReference type="Pfam" id="PF00990">
    <property type="entry name" value="GGDEF"/>
    <property type="match status" value="1"/>
</dbReference>
<feature type="domain" description="GGDEF" evidence="3">
    <location>
        <begin position="193"/>
        <end position="322"/>
    </location>
</feature>
<comment type="catalytic activity">
    <reaction evidence="2">
        <text>2 GTP = 3',3'-c-di-GMP + 2 diphosphate</text>
        <dbReference type="Rhea" id="RHEA:24898"/>
        <dbReference type="ChEBI" id="CHEBI:33019"/>
        <dbReference type="ChEBI" id="CHEBI:37565"/>
        <dbReference type="ChEBI" id="CHEBI:58805"/>
        <dbReference type="EC" id="2.7.7.65"/>
    </reaction>
</comment>
<dbReference type="InterPro" id="IPR043128">
    <property type="entry name" value="Rev_trsase/Diguanyl_cyclase"/>
</dbReference>
<dbReference type="OrthoDB" id="9803824at2"/>
<keyword evidence="5" id="KW-1185">Reference proteome</keyword>
<dbReference type="GO" id="GO:0052621">
    <property type="term" value="F:diguanylate cyclase activity"/>
    <property type="evidence" value="ECO:0007669"/>
    <property type="project" value="UniProtKB-EC"/>
</dbReference>
<dbReference type="RefSeq" id="WP_070990939.1">
    <property type="nucleotide sequence ID" value="NZ_CBCSHD010000001.1"/>
</dbReference>
<dbReference type="AlphaFoldDB" id="A0A1S1NBU0"/>
<sequence length="341" mass="38661">MQEELLHSVVKLTKTRDVDSLESSLLSTIHEFIGCQQVSIYKSTAVKTGLVVECSLGLEVIDQKQYCWKESEIIEKPSSELLSCLNSACIIAIQSHDGVEKRWIPITLSDQPIGAITIVSQALSSADQVLLNAFCCIYENYLTILHENERDKLTGLLNRQTFDKKLKQLIEKQVVKHHKTLKSNKDRLEHKESVSWLAMLDIDHFKQVNDSYGHVCGDEVLLILAQTMERFFSPTDLLFRFGGEEFVLVFEPVTFEEIESLLSDFVALVRRTKFPFVDKLTVSIGVSKVGPYDFPIHVLENADRALYAAKDNGRDQICFFDSLTHCPEQPKGNEDDGVDLF</sequence>
<dbReference type="NCBIfam" id="TIGR00254">
    <property type="entry name" value="GGDEF"/>
    <property type="match status" value="1"/>
</dbReference>
<dbReference type="SMART" id="SM00267">
    <property type="entry name" value="GGDEF"/>
    <property type="match status" value="1"/>
</dbReference>
<accession>A0A1S1NBU0</accession>
<name>A0A1S1NBU0_9GAMM</name>
<dbReference type="InterPro" id="IPR000160">
    <property type="entry name" value="GGDEF_dom"/>
</dbReference>
<evidence type="ECO:0000259" key="3">
    <source>
        <dbReference type="PROSITE" id="PS50887"/>
    </source>
</evidence>
<dbReference type="GO" id="GO:0005886">
    <property type="term" value="C:plasma membrane"/>
    <property type="evidence" value="ECO:0007669"/>
    <property type="project" value="TreeGrafter"/>
</dbReference>
<evidence type="ECO:0000256" key="1">
    <source>
        <dbReference type="ARBA" id="ARBA00012528"/>
    </source>
</evidence>
<dbReference type="EMBL" id="MNAN01000026">
    <property type="protein sequence ID" value="OHU96856.1"/>
    <property type="molecule type" value="Genomic_DNA"/>
</dbReference>
<dbReference type="Proteomes" id="UP000180253">
    <property type="component" value="Unassembled WGS sequence"/>
</dbReference>
<evidence type="ECO:0000313" key="4">
    <source>
        <dbReference type="EMBL" id="OHU96856.1"/>
    </source>
</evidence>
<dbReference type="InterPro" id="IPR050469">
    <property type="entry name" value="Diguanylate_Cyclase"/>
</dbReference>
<dbReference type="Gene3D" id="3.30.70.270">
    <property type="match status" value="1"/>
</dbReference>
<dbReference type="CDD" id="cd01949">
    <property type="entry name" value="GGDEF"/>
    <property type="match status" value="1"/>
</dbReference>
<dbReference type="STRING" id="327939.BIW53_05910"/>
<dbReference type="PROSITE" id="PS50887">
    <property type="entry name" value="GGDEF"/>
    <property type="match status" value="1"/>
</dbReference>
<dbReference type="EC" id="2.7.7.65" evidence="1"/>
<gene>
    <name evidence="4" type="ORF">BIW53_05910</name>
</gene>
<dbReference type="InterPro" id="IPR029787">
    <property type="entry name" value="Nucleotide_cyclase"/>
</dbReference>
<comment type="caution">
    <text evidence="4">The sequence shown here is derived from an EMBL/GenBank/DDBJ whole genome shotgun (WGS) entry which is preliminary data.</text>
</comment>
<dbReference type="SUPFAM" id="SSF55073">
    <property type="entry name" value="Nucleotide cyclase"/>
    <property type="match status" value="1"/>
</dbReference>
<dbReference type="GO" id="GO:1902201">
    <property type="term" value="P:negative regulation of bacterial-type flagellum-dependent cell motility"/>
    <property type="evidence" value="ECO:0007669"/>
    <property type="project" value="TreeGrafter"/>
</dbReference>
<evidence type="ECO:0000313" key="5">
    <source>
        <dbReference type="Proteomes" id="UP000180253"/>
    </source>
</evidence>
<protein>
    <recommendedName>
        <fullName evidence="1">diguanylate cyclase</fullName>
        <ecNumber evidence="1">2.7.7.65</ecNumber>
    </recommendedName>
</protein>
<evidence type="ECO:0000256" key="2">
    <source>
        <dbReference type="ARBA" id="ARBA00034247"/>
    </source>
</evidence>
<reference evidence="4 5" key="1">
    <citation type="submission" date="2016-10" db="EMBL/GenBank/DDBJ databases">
        <title>Pseudoalteromonas amylolytica sp. nov., isolated from the surface seawater.</title>
        <authorList>
            <person name="Wu Y.-H."/>
            <person name="Cheng H."/>
            <person name="Jin X.-B."/>
            <person name="Wang C.-S."/>
            <person name="Xu X.-W."/>
        </authorList>
    </citation>
    <scope>NUCLEOTIDE SEQUENCE [LARGE SCALE GENOMIC DNA]</scope>
    <source>
        <strain evidence="4 5">JCM 12483</strain>
    </source>
</reference>